<evidence type="ECO:0000256" key="2">
    <source>
        <dbReference type="ARBA" id="ARBA00009773"/>
    </source>
</evidence>
<dbReference type="AlphaFoldDB" id="A0A084XZH4"/>
<keyword evidence="7 8" id="KW-0472">Membrane</keyword>
<evidence type="ECO:0000256" key="8">
    <source>
        <dbReference type="SAM" id="Phobius"/>
    </source>
</evidence>
<evidence type="ECO:0000256" key="1">
    <source>
        <dbReference type="ARBA" id="ARBA00004651"/>
    </source>
</evidence>
<evidence type="ECO:0000256" key="6">
    <source>
        <dbReference type="ARBA" id="ARBA00022989"/>
    </source>
</evidence>
<name>A0A084XZH4_9PROT</name>
<accession>A0A084XZH4</accession>
<evidence type="ECO:0000256" key="5">
    <source>
        <dbReference type="ARBA" id="ARBA00022692"/>
    </source>
</evidence>
<evidence type="ECO:0000313" key="9">
    <source>
        <dbReference type="EMBL" id="KFB67868.1"/>
    </source>
</evidence>
<feature type="transmembrane region" description="Helical" evidence="8">
    <location>
        <begin position="311"/>
        <end position="344"/>
    </location>
</feature>
<keyword evidence="3" id="KW-0813">Transport</keyword>
<dbReference type="PANTHER" id="PTHR21716">
    <property type="entry name" value="TRANSMEMBRANE PROTEIN"/>
    <property type="match status" value="1"/>
</dbReference>
<gene>
    <name evidence="9" type="ORF">CAPSK01_002456</name>
</gene>
<feature type="transmembrane region" description="Helical" evidence="8">
    <location>
        <begin position="12"/>
        <end position="33"/>
    </location>
</feature>
<dbReference type="PANTHER" id="PTHR21716:SF67">
    <property type="entry name" value="TRANSPORT PROTEIN YDIK-RELATED"/>
    <property type="match status" value="1"/>
</dbReference>
<evidence type="ECO:0000313" key="10">
    <source>
        <dbReference type="Proteomes" id="UP000019812"/>
    </source>
</evidence>
<evidence type="ECO:0000256" key="3">
    <source>
        <dbReference type="ARBA" id="ARBA00022448"/>
    </source>
</evidence>
<dbReference type="EMBL" id="JDSS02000024">
    <property type="protein sequence ID" value="KFB67868.1"/>
    <property type="molecule type" value="Genomic_DNA"/>
</dbReference>
<keyword evidence="5 8" id="KW-0812">Transmembrane</keyword>
<dbReference type="GO" id="GO:0005886">
    <property type="term" value="C:plasma membrane"/>
    <property type="evidence" value="ECO:0007669"/>
    <property type="project" value="UniProtKB-SubCell"/>
</dbReference>
<dbReference type="NCBIfam" id="NF008216">
    <property type="entry name" value="PRK10983.1"/>
    <property type="match status" value="1"/>
</dbReference>
<feature type="transmembrane region" description="Helical" evidence="8">
    <location>
        <begin position="281"/>
        <end position="299"/>
    </location>
</feature>
<proteinExistence type="inferred from homology"/>
<comment type="caution">
    <text evidence="9">The sequence shown here is derived from an EMBL/GenBank/DDBJ whole genome shotgun (WGS) entry which is preliminary data.</text>
</comment>
<feature type="transmembrane region" description="Helical" evidence="8">
    <location>
        <begin position="206"/>
        <end position="228"/>
    </location>
</feature>
<organism evidence="9 10">
    <name type="scientific">Candidatus Accumulibacter vicinus</name>
    <dbReference type="NCBI Taxonomy" id="2954382"/>
    <lineage>
        <taxon>Bacteria</taxon>
        <taxon>Pseudomonadati</taxon>
        <taxon>Pseudomonadota</taxon>
        <taxon>Betaproteobacteria</taxon>
        <taxon>Candidatus Accumulibacter</taxon>
    </lineage>
</organism>
<reference evidence="9 10" key="1">
    <citation type="submission" date="2014-07" db="EMBL/GenBank/DDBJ databases">
        <title>Expanding our view of genomic diversity in Candidatus Accumulibacter clades.</title>
        <authorList>
            <person name="Skennerton C.T."/>
            <person name="Barr J.J."/>
            <person name="Slater F.R."/>
            <person name="Bond P.L."/>
            <person name="Tyson G.W."/>
        </authorList>
    </citation>
    <scope>NUCLEOTIDE SEQUENCE [LARGE SCALE GENOMIC DNA]</scope>
    <source>
        <strain evidence="10">SK-01</strain>
    </source>
</reference>
<feature type="transmembrane region" description="Helical" evidence="8">
    <location>
        <begin position="39"/>
        <end position="57"/>
    </location>
</feature>
<keyword evidence="4" id="KW-1003">Cell membrane</keyword>
<dbReference type="Pfam" id="PF01594">
    <property type="entry name" value="AI-2E_transport"/>
    <property type="match status" value="1"/>
</dbReference>
<keyword evidence="6 8" id="KW-1133">Transmembrane helix</keyword>
<comment type="similarity">
    <text evidence="2">Belongs to the autoinducer-2 exporter (AI-2E) (TC 2.A.86) family.</text>
</comment>
<dbReference type="Proteomes" id="UP000019812">
    <property type="component" value="Unassembled WGS sequence"/>
</dbReference>
<comment type="subcellular location">
    <subcellularLocation>
        <location evidence="1">Cell membrane</location>
        <topology evidence="1">Multi-pass membrane protein</topology>
    </subcellularLocation>
</comment>
<dbReference type="STRING" id="1457154.CAPSK01_002456"/>
<protein>
    <submittedName>
        <fullName evidence="9">Putative inner membrane protein</fullName>
    </submittedName>
</protein>
<feature type="transmembrane region" description="Helical" evidence="8">
    <location>
        <begin position="164"/>
        <end position="185"/>
    </location>
</feature>
<dbReference type="InterPro" id="IPR002549">
    <property type="entry name" value="AI-2E-like"/>
</dbReference>
<feature type="transmembrane region" description="Helical" evidence="8">
    <location>
        <begin position="69"/>
        <end position="92"/>
    </location>
</feature>
<evidence type="ECO:0000256" key="4">
    <source>
        <dbReference type="ARBA" id="ARBA00022475"/>
    </source>
</evidence>
<evidence type="ECO:0000256" key="7">
    <source>
        <dbReference type="ARBA" id="ARBA00023136"/>
    </source>
</evidence>
<dbReference type="RefSeq" id="WP_273703523.1">
    <property type="nucleotide sequence ID" value="NZ_JDSS02000024.1"/>
</dbReference>
<sequence>MTLLMNPNEPEMARPVLAVLFLCALIAASVWILRPFLPALIWATMVVIATWPLLLRVQRRLGNHRTPAVIVMTLLVLLVLVVPLSLAIATLVDNADRIVEWGKDLTEFKLPLPPAWVGELPLVGARAEEAWAQLAAVRTAELAAKAAPYAGNLTKWFVSEVGSFGLVFVQFLLTVALSAILYASGERFAAGVRRFGHRLGGARGESAVVLAGQAIRAVALGVGITAFVQSILGGIGLAIAGLPFVPVLTALMFMCCIAQLGPALILAPAVFWLYWSDSSGWGTFLLVWAIFVGTMDNFLRPLLIRQGADLPLLLILAGVIGGMLAFGLVGIFVGPVVLAVAYTLLDAWINERPSAAEEAETAAGVAAVIESPDHSQPPAS</sequence>
<feature type="transmembrane region" description="Helical" evidence="8">
    <location>
        <begin position="260"/>
        <end position="275"/>
    </location>
</feature>